<reference evidence="1" key="1">
    <citation type="submission" date="2023-04" db="EMBL/GenBank/DDBJ databases">
        <title>Draft Genome sequencing of Naganishia species isolated from polar environments using Oxford Nanopore Technology.</title>
        <authorList>
            <person name="Leo P."/>
            <person name="Venkateswaran K."/>
        </authorList>
    </citation>
    <scope>NUCLEOTIDE SEQUENCE</scope>
    <source>
        <strain evidence="1">MNA-CCFEE 5261</strain>
    </source>
</reference>
<gene>
    <name evidence="1" type="ORF">QFC19_000068</name>
</gene>
<dbReference type="EMBL" id="JASBWR010000001">
    <property type="protein sequence ID" value="KAJ9113875.1"/>
    <property type="molecule type" value="Genomic_DNA"/>
</dbReference>
<evidence type="ECO:0000313" key="2">
    <source>
        <dbReference type="Proteomes" id="UP001241377"/>
    </source>
</evidence>
<name>A0ACC2WQ26_9TREE</name>
<sequence>MSSQNAGTQSPKNEQANPMGSSDTKGNTSKGATGQEQRGSESSMEKKETGPSAAAISAAGDSASKIADPTSANHRS</sequence>
<keyword evidence="2" id="KW-1185">Reference proteome</keyword>
<proteinExistence type="predicted"/>
<comment type="caution">
    <text evidence="1">The sequence shown here is derived from an EMBL/GenBank/DDBJ whole genome shotgun (WGS) entry which is preliminary data.</text>
</comment>
<organism evidence="1 2">
    <name type="scientific">Naganishia cerealis</name>
    <dbReference type="NCBI Taxonomy" id="610337"/>
    <lineage>
        <taxon>Eukaryota</taxon>
        <taxon>Fungi</taxon>
        <taxon>Dikarya</taxon>
        <taxon>Basidiomycota</taxon>
        <taxon>Agaricomycotina</taxon>
        <taxon>Tremellomycetes</taxon>
        <taxon>Filobasidiales</taxon>
        <taxon>Filobasidiaceae</taxon>
        <taxon>Naganishia</taxon>
    </lineage>
</organism>
<accession>A0ACC2WQ26</accession>
<evidence type="ECO:0000313" key="1">
    <source>
        <dbReference type="EMBL" id="KAJ9113875.1"/>
    </source>
</evidence>
<dbReference type="Proteomes" id="UP001241377">
    <property type="component" value="Unassembled WGS sequence"/>
</dbReference>
<protein>
    <submittedName>
        <fullName evidence="1">Uncharacterized protein</fullName>
    </submittedName>
</protein>